<dbReference type="Proteomes" id="UP000037405">
    <property type="component" value="Unassembled WGS sequence"/>
</dbReference>
<evidence type="ECO:0000313" key="2">
    <source>
        <dbReference type="EMBL" id="KON84864.1"/>
    </source>
</evidence>
<accession>A0A0M0G4V3</accession>
<keyword evidence="3" id="KW-1185">Reference proteome</keyword>
<name>A0A0M0G4V3_9BACI</name>
<dbReference type="EMBL" id="LGUE01000004">
    <property type="protein sequence ID" value="KON84864.1"/>
    <property type="molecule type" value="Genomic_DNA"/>
</dbReference>
<feature type="transmembrane region" description="Helical" evidence="1">
    <location>
        <begin position="26"/>
        <end position="43"/>
    </location>
</feature>
<proteinExistence type="predicted"/>
<feature type="transmembrane region" description="Helical" evidence="1">
    <location>
        <begin position="49"/>
        <end position="66"/>
    </location>
</feature>
<protein>
    <submittedName>
        <fullName evidence="2">Uncharacterized protein</fullName>
    </submittedName>
</protein>
<keyword evidence="1" id="KW-1133">Transmembrane helix</keyword>
<comment type="caution">
    <text evidence="2">The sequence shown here is derived from an EMBL/GenBank/DDBJ whole genome shotgun (WGS) entry which is preliminary data.</text>
</comment>
<reference evidence="3" key="1">
    <citation type="submission" date="2015-07" db="EMBL/GenBank/DDBJ databases">
        <title>Fjat-14235 jcm11544.</title>
        <authorList>
            <person name="Liu B."/>
            <person name="Wang J."/>
            <person name="Zhu Y."/>
            <person name="Liu G."/>
            <person name="Chen Q."/>
            <person name="Chen Z."/>
            <person name="Lan J."/>
            <person name="Che J."/>
            <person name="Ge C."/>
            <person name="Shi H."/>
            <person name="Pan Z."/>
            <person name="Liu X."/>
        </authorList>
    </citation>
    <scope>NUCLEOTIDE SEQUENCE [LARGE SCALE GENOMIC DNA]</scope>
    <source>
        <strain evidence="3">JCM 11544</strain>
    </source>
</reference>
<dbReference type="AlphaFoldDB" id="A0A0M0G4V3"/>
<evidence type="ECO:0000313" key="3">
    <source>
        <dbReference type="Proteomes" id="UP000037405"/>
    </source>
</evidence>
<keyword evidence="1" id="KW-0472">Membrane</keyword>
<gene>
    <name evidence="2" type="ORF">AF331_12720</name>
</gene>
<organism evidence="2 3">
    <name type="scientific">Rossellomorea marisflavi</name>
    <dbReference type="NCBI Taxonomy" id="189381"/>
    <lineage>
        <taxon>Bacteria</taxon>
        <taxon>Bacillati</taxon>
        <taxon>Bacillota</taxon>
        <taxon>Bacilli</taxon>
        <taxon>Bacillales</taxon>
        <taxon>Bacillaceae</taxon>
        <taxon>Rossellomorea</taxon>
    </lineage>
</organism>
<evidence type="ECO:0000256" key="1">
    <source>
        <dbReference type="SAM" id="Phobius"/>
    </source>
</evidence>
<dbReference type="PATRIC" id="fig|189381.12.peg.2586"/>
<keyword evidence="1" id="KW-0812">Transmembrane</keyword>
<sequence length="72" mass="8107">MGGRNQINRKFSFNGKMYKEKVSGKVMVIVGYGLLLVAGMFLMDQPVYASSRFMFGLGLLFVSNFFRVKKVG</sequence>